<dbReference type="EMBL" id="CP095006">
    <property type="protein sequence ID" value="UOO96860.1"/>
    <property type="molecule type" value="Genomic_DNA"/>
</dbReference>
<reference evidence="4" key="3">
    <citation type="submission" date="2023-12" db="EMBL/GenBank/DDBJ databases">
        <authorList>
            <person name="Sun Q."/>
            <person name="Inoue M."/>
        </authorList>
    </citation>
    <scope>NUCLEOTIDE SEQUENCE</scope>
    <source>
        <strain evidence="4">JCM 12289</strain>
    </source>
</reference>
<feature type="transmembrane region" description="Helical" evidence="3">
    <location>
        <begin position="81"/>
        <end position="103"/>
    </location>
</feature>
<feature type="region of interest" description="Disordered" evidence="2">
    <location>
        <begin position="211"/>
        <end position="244"/>
    </location>
</feature>
<dbReference type="RefSeq" id="WP_244705979.1">
    <property type="nucleotide sequence ID" value="NZ_BAAADN010000001.1"/>
</dbReference>
<proteinExistence type="predicted"/>
<gene>
    <name evidence="4" type="ORF">GCM10008985_00300</name>
    <name evidence="5" type="ORF">MUK72_15170</name>
</gene>
<evidence type="ECO:0000313" key="5">
    <source>
        <dbReference type="EMBL" id="UOO96860.1"/>
    </source>
</evidence>
<dbReference type="Proteomes" id="UP001500962">
    <property type="component" value="Unassembled WGS sequence"/>
</dbReference>
<keyword evidence="3" id="KW-1133">Transmembrane helix</keyword>
<dbReference type="GeneID" id="71763216"/>
<keyword evidence="5" id="KW-0614">Plasmid</keyword>
<dbReference type="KEGG" id="hdo:MUK72_15170"/>
<keyword evidence="1" id="KW-0175">Coiled coil</keyword>
<feature type="compositionally biased region" description="Polar residues" evidence="2">
    <location>
        <begin position="211"/>
        <end position="224"/>
    </location>
</feature>
<keyword evidence="6" id="KW-1185">Reference proteome</keyword>
<organism evidence="4 7">
    <name type="scientific">Halococcus dombrowskii</name>
    <dbReference type="NCBI Taxonomy" id="179637"/>
    <lineage>
        <taxon>Archaea</taxon>
        <taxon>Methanobacteriati</taxon>
        <taxon>Methanobacteriota</taxon>
        <taxon>Stenosarchaea group</taxon>
        <taxon>Halobacteria</taxon>
        <taxon>Halobacteriales</taxon>
        <taxon>Halococcaceae</taxon>
        <taxon>Halococcus</taxon>
    </lineage>
</organism>
<accession>A0AAV3SBU0</accession>
<feature type="transmembrane region" description="Helical" evidence="3">
    <location>
        <begin position="50"/>
        <end position="69"/>
    </location>
</feature>
<evidence type="ECO:0000313" key="4">
    <source>
        <dbReference type="EMBL" id="GAA0448923.1"/>
    </source>
</evidence>
<evidence type="ECO:0000313" key="7">
    <source>
        <dbReference type="Proteomes" id="UP001500962"/>
    </source>
</evidence>
<dbReference type="Proteomes" id="UP000830542">
    <property type="component" value="Plasmid unnamed1"/>
</dbReference>
<sequence>MTDTPQDEVESQPVNAEVYADANDRLENTLEAQQQQIVDINSQRQTVLKFAPVFLALLISATSALLAYSTGQVWSILANRILIVSSAIIATLSFVGAMVAALFSNLDENQEPGFVPHAIRLTESDYNPDLVAHLQQTTCDYVETVKANQQRIDEKTKWLQRALLGEISGVIFSTVTIATVLPVGISAKAQLFVPALGIVLLIAGLTRYKSSNSDPNETVSTSTALEGDNNEAEDNKTKKQPIEE</sequence>
<reference evidence="5" key="2">
    <citation type="submission" date="2022-04" db="EMBL/GenBank/DDBJ databases">
        <title>Sequencing and genomic assembly of Halococcus dombrowskii.</title>
        <authorList>
            <person name="Lim S.W."/>
            <person name="MacLea K.S."/>
        </authorList>
    </citation>
    <scope>NUCLEOTIDE SEQUENCE</scope>
    <source>
        <strain evidence="5">H4</strain>
        <plasmid evidence="5">unnamed1</plasmid>
    </source>
</reference>
<evidence type="ECO:0000256" key="3">
    <source>
        <dbReference type="SAM" id="Phobius"/>
    </source>
</evidence>
<feature type="transmembrane region" description="Helical" evidence="3">
    <location>
        <begin position="163"/>
        <end position="185"/>
    </location>
</feature>
<keyword evidence="3" id="KW-0812">Transmembrane</keyword>
<geneLocation type="plasmid" evidence="5 6">
    <name>unnamed1</name>
</geneLocation>
<protein>
    <submittedName>
        <fullName evidence="4">Uncharacterized protein</fullName>
    </submittedName>
</protein>
<dbReference type="EMBL" id="BAAADN010000001">
    <property type="protein sequence ID" value="GAA0448923.1"/>
    <property type="molecule type" value="Genomic_DNA"/>
</dbReference>
<feature type="transmembrane region" description="Helical" evidence="3">
    <location>
        <begin position="191"/>
        <end position="208"/>
    </location>
</feature>
<feature type="compositionally biased region" description="Basic and acidic residues" evidence="2">
    <location>
        <begin position="233"/>
        <end position="244"/>
    </location>
</feature>
<reference evidence="4" key="1">
    <citation type="journal article" date="2014" name="Int. J. Syst. Evol. Microbiol.">
        <title>Complete genome sequence of Corynebacterium casei LMG S-19264T (=DSM 44701T), isolated from a smear-ripened cheese.</title>
        <authorList>
            <consortium name="US DOE Joint Genome Institute (JGI-PGF)"/>
            <person name="Walter F."/>
            <person name="Albersmeier A."/>
            <person name="Kalinowski J."/>
            <person name="Ruckert C."/>
        </authorList>
    </citation>
    <scope>NUCLEOTIDE SEQUENCE</scope>
    <source>
        <strain evidence="4">JCM 12289</strain>
    </source>
</reference>
<keyword evidence="3" id="KW-0472">Membrane</keyword>
<feature type="coiled-coil region" evidence="1">
    <location>
        <begin position="16"/>
        <end position="43"/>
    </location>
</feature>
<evidence type="ECO:0000313" key="6">
    <source>
        <dbReference type="Proteomes" id="UP000830542"/>
    </source>
</evidence>
<dbReference type="AlphaFoldDB" id="A0AAV3SBU0"/>
<evidence type="ECO:0000256" key="2">
    <source>
        <dbReference type="SAM" id="MobiDB-lite"/>
    </source>
</evidence>
<evidence type="ECO:0000256" key="1">
    <source>
        <dbReference type="SAM" id="Coils"/>
    </source>
</evidence>
<name>A0AAV3SBU0_HALDO</name>